<keyword evidence="2" id="KW-1185">Reference proteome</keyword>
<name>A0A9P7JU20_9AGAM</name>
<accession>A0A9P7JU20</accession>
<dbReference type="AlphaFoldDB" id="A0A9P7JU20"/>
<organism evidence="1 2">
    <name type="scientific">Suillus discolor</name>
    <dbReference type="NCBI Taxonomy" id="1912936"/>
    <lineage>
        <taxon>Eukaryota</taxon>
        <taxon>Fungi</taxon>
        <taxon>Dikarya</taxon>
        <taxon>Basidiomycota</taxon>
        <taxon>Agaricomycotina</taxon>
        <taxon>Agaricomycetes</taxon>
        <taxon>Agaricomycetidae</taxon>
        <taxon>Boletales</taxon>
        <taxon>Suillineae</taxon>
        <taxon>Suillaceae</taxon>
        <taxon>Suillus</taxon>
    </lineage>
</organism>
<proteinExistence type="predicted"/>
<dbReference type="OrthoDB" id="3265433at2759"/>
<comment type="caution">
    <text evidence="1">The sequence shown here is derived from an EMBL/GenBank/DDBJ whole genome shotgun (WGS) entry which is preliminary data.</text>
</comment>
<gene>
    <name evidence="1" type="ORF">F5147DRAFT_577083</name>
</gene>
<reference evidence="1" key="1">
    <citation type="journal article" date="2020" name="New Phytol.">
        <title>Comparative genomics reveals dynamic genome evolution in host specialist ectomycorrhizal fungi.</title>
        <authorList>
            <person name="Lofgren L.A."/>
            <person name="Nguyen N.H."/>
            <person name="Vilgalys R."/>
            <person name="Ruytinx J."/>
            <person name="Liao H.L."/>
            <person name="Branco S."/>
            <person name="Kuo A."/>
            <person name="LaButti K."/>
            <person name="Lipzen A."/>
            <person name="Andreopoulos W."/>
            <person name="Pangilinan J."/>
            <person name="Riley R."/>
            <person name="Hundley H."/>
            <person name="Na H."/>
            <person name="Barry K."/>
            <person name="Grigoriev I.V."/>
            <person name="Stajich J.E."/>
            <person name="Kennedy P.G."/>
        </authorList>
    </citation>
    <scope>NUCLEOTIDE SEQUENCE</scope>
    <source>
        <strain evidence="1">FC423</strain>
    </source>
</reference>
<dbReference type="Proteomes" id="UP000823399">
    <property type="component" value="Unassembled WGS sequence"/>
</dbReference>
<evidence type="ECO:0000313" key="1">
    <source>
        <dbReference type="EMBL" id="KAG2108202.1"/>
    </source>
</evidence>
<sequence length="71" mass="8492">TLEKYWQSEKKDLKTSVAVVDSNAQGQKNSTLPWFWSFKVQADSTSSDCMTEFYRVHWLRMKSLRDRWAKE</sequence>
<dbReference type="EMBL" id="JABBWM010000028">
    <property type="protein sequence ID" value="KAG2108202.1"/>
    <property type="molecule type" value="Genomic_DNA"/>
</dbReference>
<feature type="non-terminal residue" evidence="1">
    <location>
        <position position="71"/>
    </location>
</feature>
<dbReference type="GeneID" id="64693634"/>
<dbReference type="RefSeq" id="XP_041292721.1">
    <property type="nucleotide sequence ID" value="XM_041431375.1"/>
</dbReference>
<protein>
    <submittedName>
        <fullName evidence="1">Uncharacterized protein</fullName>
    </submittedName>
</protein>
<evidence type="ECO:0000313" key="2">
    <source>
        <dbReference type="Proteomes" id="UP000823399"/>
    </source>
</evidence>